<accession>A0A498R5T3</accession>
<dbReference type="GO" id="GO:0016746">
    <property type="term" value="F:acyltransferase activity"/>
    <property type="evidence" value="ECO:0007669"/>
    <property type="project" value="UniProtKB-KW"/>
</dbReference>
<keyword evidence="2" id="KW-0012">Acyltransferase</keyword>
<dbReference type="Pfam" id="PF09924">
    <property type="entry name" value="LPG_synthase_C"/>
    <property type="match status" value="1"/>
</dbReference>
<dbReference type="EMBL" id="UPPP01000068">
    <property type="protein sequence ID" value="VBB06814.1"/>
    <property type="molecule type" value="Genomic_DNA"/>
</dbReference>
<dbReference type="PANTHER" id="PTHR41373:SF1">
    <property type="entry name" value="PHOSPHATIDYLGLYCEROL LYSYLTRANSFERASE C-TERMINAL DOMAIN-CONTAINING PROTEIN"/>
    <property type="match status" value="1"/>
</dbReference>
<dbReference type="InterPro" id="IPR024320">
    <property type="entry name" value="LPG_synthase_C"/>
</dbReference>
<keyword evidence="2" id="KW-0808">Transferase</keyword>
<feature type="domain" description="Phosphatidylglycerol lysyltransferase C-terminal" evidence="1">
    <location>
        <begin position="1"/>
        <end position="229"/>
    </location>
</feature>
<proteinExistence type="predicted"/>
<name>A0A498R5T3_9FIRM</name>
<dbReference type="InterPro" id="IPR016732">
    <property type="entry name" value="UCP018688"/>
</dbReference>
<protein>
    <submittedName>
        <fullName evidence="2">Acyl-coa n-acyltransferase</fullName>
    </submittedName>
</protein>
<dbReference type="AlphaFoldDB" id="A0A498R5T3"/>
<organism evidence="2 3">
    <name type="scientific">Lucifera butyrica</name>
    <dbReference type="NCBI Taxonomy" id="1351585"/>
    <lineage>
        <taxon>Bacteria</taxon>
        <taxon>Bacillati</taxon>
        <taxon>Bacillota</taxon>
        <taxon>Negativicutes</taxon>
        <taxon>Veillonellales</taxon>
        <taxon>Veillonellaceae</taxon>
        <taxon>Lucifera</taxon>
    </lineage>
</organism>
<dbReference type="InterPro" id="IPR016181">
    <property type="entry name" value="Acyl_CoA_acyltransferase"/>
</dbReference>
<reference evidence="2 3" key="1">
    <citation type="submission" date="2018-06" db="EMBL/GenBank/DDBJ databases">
        <authorList>
            <person name="Strepis N."/>
        </authorList>
    </citation>
    <scope>NUCLEOTIDE SEQUENCE [LARGE SCALE GENOMIC DNA]</scope>
    <source>
        <strain evidence="2">LUCI</strain>
    </source>
</reference>
<dbReference type="Proteomes" id="UP000277811">
    <property type="component" value="Unassembled WGS sequence"/>
</dbReference>
<evidence type="ECO:0000259" key="1">
    <source>
        <dbReference type="Pfam" id="PF09924"/>
    </source>
</evidence>
<dbReference type="PANTHER" id="PTHR41373">
    <property type="entry name" value="DUF2156 DOMAIN-CONTAINING PROTEIN"/>
    <property type="match status" value="1"/>
</dbReference>
<keyword evidence="3" id="KW-1185">Reference proteome</keyword>
<gene>
    <name evidence="2" type="ORF">LUCI_2051</name>
</gene>
<dbReference type="Gene3D" id="3.40.630.30">
    <property type="match status" value="1"/>
</dbReference>
<evidence type="ECO:0000313" key="2">
    <source>
        <dbReference type="EMBL" id="VBB06814.1"/>
    </source>
</evidence>
<evidence type="ECO:0000313" key="3">
    <source>
        <dbReference type="Proteomes" id="UP000277811"/>
    </source>
</evidence>
<dbReference type="SUPFAM" id="SSF55729">
    <property type="entry name" value="Acyl-CoA N-acyltransferases (Nat)"/>
    <property type="match status" value="2"/>
</dbReference>
<sequence length="235" mass="27382">MPPFGNRDGVGKILDKLMDYFQQNQWPFLMKGVTADMVAAIERERPGLFCFQPDRNNFDYVYLVQDMVELKGRKYSKKNNHINYFKRNYQPYRYMTITADLIPACKEMALAWYDTHNGEKEESLQFELQAIHDVLDHYDYLGVQGGVIVIQDKLEGFTFGEPLNEDTAVVHIEKGSGLRGIYQVINQEFCANAWPHMKYVNREEDMGIEGLRQAKESYYPVKMTEKYTATLKAEV</sequence>